<dbReference type="Proteomes" id="UP001595821">
    <property type="component" value="Unassembled WGS sequence"/>
</dbReference>
<dbReference type="GeneID" id="71855984"/>
<comment type="caution">
    <text evidence="1">The sequence shown here is derived from an EMBL/GenBank/DDBJ whole genome shotgun (WGS) entry which is preliminary data.</text>
</comment>
<organism evidence="1 2">
    <name type="scientific">Natribaculum luteum</name>
    <dbReference type="NCBI Taxonomy" id="1586232"/>
    <lineage>
        <taxon>Archaea</taxon>
        <taxon>Methanobacteriati</taxon>
        <taxon>Methanobacteriota</taxon>
        <taxon>Stenosarchaea group</taxon>
        <taxon>Halobacteria</taxon>
        <taxon>Halobacteriales</taxon>
        <taxon>Natrialbaceae</taxon>
        <taxon>Natribaculum</taxon>
    </lineage>
</organism>
<proteinExistence type="predicted"/>
<dbReference type="RefSeq" id="WP_246976214.1">
    <property type="nucleotide sequence ID" value="NZ_CP095398.1"/>
</dbReference>
<sequence length="79" mass="8904">MDENSNPRTCHRRDCDEPAAFVVLERYQEETGHGAVEAEAVLCRTHTAEEHPTNLDGVYADYVFRVEPLPEATATDRAE</sequence>
<name>A0ABD5NW29_9EURY</name>
<gene>
    <name evidence="1" type="ORF">ACFOZ7_03085</name>
</gene>
<dbReference type="AlphaFoldDB" id="A0ABD5NW29"/>
<evidence type="ECO:0000313" key="2">
    <source>
        <dbReference type="Proteomes" id="UP001595821"/>
    </source>
</evidence>
<reference evidence="1 2" key="1">
    <citation type="journal article" date="2014" name="Int. J. Syst. Evol. Microbiol.">
        <title>Complete genome sequence of Corynebacterium casei LMG S-19264T (=DSM 44701T), isolated from a smear-ripened cheese.</title>
        <authorList>
            <consortium name="US DOE Joint Genome Institute (JGI-PGF)"/>
            <person name="Walter F."/>
            <person name="Albersmeier A."/>
            <person name="Kalinowski J."/>
            <person name="Ruckert C."/>
        </authorList>
    </citation>
    <scope>NUCLEOTIDE SEQUENCE [LARGE SCALE GENOMIC DNA]</scope>
    <source>
        <strain evidence="1 2">IBRC-M 10912</strain>
    </source>
</reference>
<protein>
    <submittedName>
        <fullName evidence="1">Uncharacterized protein</fullName>
    </submittedName>
</protein>
<evidence type="ECO:0000313" key="1">
    <source>
        <dbReference type="EMBL" id="MFC4245985.1"/>
    </source>
</evidence>
<accession>A0ABD5NW29</accession>
<dbReference type="EMBL" id="JBHSDJ010000008">
    <property type="protein sequence ID" value="MFC4245985.1"/>
    <property type="molecule type" value="Genomic_DNA"/>
</dbReference>